<feature type="non-terminal residue" evidence="1">
    <location>
        <position position="89"/>
    </location>
</feature>
<reference evidence="1" key="1">
    <citation type="submission" date="2022-10" db="EMBL/GenBank/DDBJ databases">
        <authorList>
            <person name="Chen Y."/>
            <person name="Dougan E. K."/>
            <person name="Chan C."/>
            <person name="Rhodes N."/>
            <person name="Thang M."/>
        </authorList>
    </citation>
    <scope>NUCLEOTIDE SEQUENCE</scope>
</reference>
<dbReference type="EMBL" id="CAMXCT010002910">
    <property type="protein sequence ID" value="CAI4001296.1"/>
    <property type="molecule type" value="Genomic_DNA"/>
</dbReference>
<proteinExistence type="predicted"/>
<dbReference type="EMBL" id="CAMXCT020002910">
    <property type="protein sequence ID" value="CAL1154671.1"/>
    <property type="molecule type" value="Genomic_DNA"/>
</dbReference>
<reference evidence="2" key="2">
    <citation type="submission" date="2024-04" db="EMBL/GenBank/DDBJ databases">
        <authorList>
            <person name="Chen Y."/>
            <person name="Shah S."/>
            <person name="Dougan E. K."/>
            <person name="Thang M."/>
            <person name="Chan C."/>
        </authorList>
    </citation>
    <scope>NUCLEOTIDE SEQUENCE [LARGE SCALE GENOMIC DNA]</scope>
</reference>
<protein>
    <submittedName>
        <fullName evidence="1">Uncharacterized protein</fullName>
    </submittedName>
</protein>
<name>A0A9P1D1Q2_9DINO</name>
<dbReference type="AlphaFoldDB" id="A0A9P1D1Q2"/>
<gene>
    <name evidence="1" type="ORF">C1SCF055_LOCUS27350</name>
</gene>
<evidence type="ECO:0000313" key="1">
    <source>
        <dbReference type="EMBL" id="CAI4001296.1"/>
    </source>
</evidence>
<organism evidence="1">
    <name type="scientific">Cladocopium goreaui</name>
    <dbReference type="NCBI Taxonomy" id="2562237"/>
    <lineage>
        <taxon>Eukaryota</taxon>
        <taxon>Sar</taxon>
        <taxon>Alveolata</taxon>
        <taxon>Dinophyceae</taxon>
        <taxon>Suessiales</taxon>
        <taxon>Symbiodiniaceae</taxon>
        <taxon>Cladocopium</taxon>
    </lineage>
</organism>
<accession>A0A9P1D1Q2</accession>
<sequence length="89" mass="10039">DGLVQKYWENLEKSGEESALKSKEYRAMLLHIGAFGLVDRANVPGGYQVAIKEAFESFTRKGICRYFGVSERASRWLRLGSKDAASTRH</sequence>
<dbReference type="EMBL" id="CAMXCT030002910">
    <property type="protein sequence ID" value="CAL4788608.1"/>
    <property type="molecule type" value="Genomic_DNA"/>
</dbReference>
<keyword evidence="3" id="KW-1185">Reference proteome</keyword>
<evidence type="ECO:0000313" key="3">
    <source>
        <dbReference type="Proteomes" id="UP001152797"/>
    </source>
</evidence>
<comment type="caution">
    <text evidence="1">The sequence shown here is derived from an EMBL/GenBank/DDBJ whole genome shotgun (WGS) entry which is preliminary data.</text>
</comment>
<dbReference type="Proteomes" id="UP001152797">
    <property type="component" value="Unassembled WGS sequence"/>
</dbReference>
<evidence type="ECO:0000313" key="2">
    <source>
        <dbReference type="EMBL" id="CAL1154671.1"/>
    </source>
</evidence>